<organism evidence="2 3">
    <name type="scientific">Blepharisma stoltei</name>
    <dbReference type="NCBI Taxonomy" id="1481888"/>
    <lineage>
        <taxon>Eukaryota</taxon>
        <taxon>Sar</taxon>
        <taxon>Alveolata</taxon>
        <taxon>Ciliophora</taxon>
        <taxon>Postciliodesmatophora</taxon>
        <taxon>Heterotrichea</taxon>
        <taxon>Heterotrichida</taxon>
        <taxon>Blepharismidae</taxon>
        <taxon>Blepharisma</taxon>
    </lineage>
</organism>
<dbReference type="InterPro" id="IPR052392">
    <property type="entry name" value="Kelch-BTB_domain-containing"/>
</dbReference>
<dbReference type="EMBL" id="CAJZBQ010000058">
    <property type="protein sequence ID" value="CAG9334395.1"/>
    <property type="molecule type" value="Genomic_DNA"/>
</dbReference>
<dbReference type="SMART" id="SM00225">
    <property type="entry name" value="BTB"/>
    <property type="match status" value="1"/>
</dbReference>
<dbReference type="CDD" id="cd18186">
    <property type="entry name" value="BTB_POZ_ZBTB_KLHL-like"/>
    <property type="match status" value="1"/>
</dbReference>
<dbReference type="SUPFAM" id="SSF54695">
    <property type="entry name" value="POZ domain"/>
    <property type="match status" value="1"/>
</dbReference>
<keyword evidence="3" id="KW-1185">Reference proteome</keyword>
<dbReference type="Gene3D" id="3.30.710.10">
    <property type="entry name" value="Potassium Channel Kv1.1, Chain A"/>
    <property type="match status" value="1"/>
</dbReference>
<evidence type="ECO:0000259" key="1">
    <source>
        <dbReference type="PROSITE" id="PS50097"/>
    </source>
</evidence>
<dbReference type="AlphaFoldDB" id="A0AAU9KC05"/>
<protein>
    <recommendedName>
        <fullName evidence="1">BTB domain-containing protein</fullName>
    </recommendedName>
</protein>
<dbReference type="Proteomes" id="UP001162131">
    <property type="component" value="Unassembled WGS sequence"/>
</dbReference>
<dbReference type="PANTHER" id="PTHR46375:SF3">
    <property type="entry name" value="KELCH REPEAT AND BTB DOMAIN-CONTAINING PROTEIN 13"/>
    <property type="match status" value="1"/>
</dbReference>
<dbReference type="PROSITE" id="PS50097">
    <property type="entry name" value="BTB"/>
    <property type="match status" value="1"/>
</dbReference>
<evidence type="ECO:0000313" key="3">
    <source>
        <dbReference type="Proteomes" id="UP001162131"/>
    </source>
</evidence>
<name>A0AAU9KC05_9CILI</name>
<dbReference type="InterPro" id="IPR000210">
    <property type="entry name" value="BTB/POZ_dom"/>
</dbReference>
<dbReference type="PANTHER" id="PTHR46375">
    <property type="entry name" value="KELCH REPEAT AND BTB DOMAIN-CONTAINING PROTEIN 13-RELATED"/>
    <property type="match status" value="1"/>
</dbReference>
<proteinExistence type="predicted"/>
<reference evidence="2" key="1">
    <citation type="submission" date="2021-09" db="EMBL/GenBank/DDBJ databases">
        <authorList>
            <consortium name="AG Swart"/>
            <person name="Singh M."/>
            <person name="Singh A."/>
            <person name="Seah K."/>
            <person name="Emmerich C."/>
        </authorList>
    </citation>
    <scope>NUCLEOTIDE SEQUENCE</scope>
    <source>
        <strain evidence="2">ATCC30299</strain>
    </source>
</reference>
<feature type="domain" description="BTB" evidence="1">
    <location>
        <begin position="4"/>
        <end position="64"/>
    </location>
</feature>
<sequence>MNAFDIIIQIGNLHLTCPKSLLAENSDYFRSLFQGSYSDSDSSFFRLPDHFSFTGFYHIYELMHRKDTLPYDTQIALEVLEIADFLQVSRSLFQLILAYIKIHSDNATFWLSMCEGKEEWNELKSKVLKICKEEINEIIYDENLKSFKLENLFEIFDTSRVYQLNADDVSQMLDTLFWVQGNSSISKLLQTIRDHYESASQNEDSSFSWKIGSLDYDQNQNGYYKRTFESATDVWCLKSKISERLYISVFTAHQKCKNKGHANVKSLFYKYQMQSANGNFVKSSLFGFPVDWNCCYGPARFCEVSDMSKDSTLEVWIKEIPLHGAILSYIVDSIETISTDFSEQELLFFNPKDMFSVIESCHVMNKSEDTICYLLARYLIHHPDECAGIIETLRMYSMSLEMLQTVSNLPYFDSLPDTFKTKVLKEFGTRVTPKLEKLELPSSRSVLRVLNSNSLNMR</sequence>
<dbReference type="Pfam" id="PF00651">
    <property type="entry name" value="BTB"/>
    <property type="match status" value="1"/>
</dbReference>
<comment type="caution">
    <text evidence="2">The sequence shown here is derived from an EMBL/GenBank/DDBJ whole genome shotgun (WGS) entry which is preliminary data.</text>
</comment>
<evidence type="ECO:0000313" key="2">
    <source>
        <dbReference type="EMBL" id="CAG9334395.1"/>
    </source>
</evidence>
<gene>
    <name evidence="2" type="ORF">BSTOLATCC_MIC61014</name>
</gene>
<accession>A0AAU9KC05</accession>
<dbReference type="InterPro" id="IPR011333">
    <property type="entry name" value="SKP1/BTB/POZ_sf"/>
</dbReference>